<dbReference type="AlphaFoldDB" id="A0A345RQ59"/>
<accession>A0A345RQ59</accession>
<dbReference type="RefSeq" id="WP_114882714.1">
    <property type="nucleotide sequence ID" value="NZ_CP029608.1"/>
</dbReference>
<sequence>MQLTSIGHLSWSVCAGDTHVLVDPLLGEGFGSDPGRPFHIVPARMVCLEDMPPVDAIILTTEHLQHFHPATLARLQREFPHKLKTLRVYVPQMFPQAARDLLHHCGYEIHVMDIRHDVQVGELTCRFYMPYTDVLFWDSRVASLYLRDTRDQSVFIQSDTRIADSFYADVSAGTVPSPRVMVVTNNFQSSAEGQAIGLDNLLPVADPKYARISGLRLLNEIISQPARKLDKSVILVIAGNGYLDKDRKIRHLWSNAQLAGIASQLSLLSTVHALDPGESLDAGTACPGQVAGWIAPTEPSRHWLSVERLGCGPRTSLVQVKEHLDEMARTWLITGYGQSLMTQTHYLGRPLGARRLVIQLMDEGRQSIDFVLDVSRVEFVRVDSLGARAIKQYPFGIRVDLRDFKSLLAGELQVWELLNLSASQWYVCDRYDSPLAFWLEFYSEQVDSERARRSYQLSLDSVS</sequence>
<protein>
    <recommendedName>
        <fullName evidence="1">Metallo-beta-lactamase domain-containing protein</fullName>
    </recommendedName>
</protein>
<feature type="domain" description="Metallo-beta-lactamase" evidence="1">
    <location>
        <begin position="19"/>
        <end position="127"/>
    </location>
</feature>
<reference evidence="2 3" key="1">
    <citation type="submission" date="2018-05" db="EMBL/GenBank/DDBJ databases">
        <title>Complete genome sequence of Pseudomonas kribbensis 46-2(T).</title>
        <authorList>
            <person name="Jeong H."/>
            <person name="Lee S.-G."/>
            <person name="Rha E."/>
            <person name="Kim H."/>
        </authorList>
    </citation>
    <scope>NUCLEOTIDE SEQUENCE [LARGE SCALE GENOMIC DNA]</scope>
    <source>
        <strain evidence="2 3">46-2</strain>
    </source>
</reference>
<dbReference type="InterPro" id="IPR001279">
    <property type="entry name" value="Metallo-B-lactamas"/>
</dbReference>
<dbReference type="SUPFAM" id="SSF56281">
    <property type="entry name" value="Metallo-hydrolase/oxidoreductase"/>
    <property type="match status" value="1"/>
</dbReference>
<keyword evidence="3" id="KW-1185">Reference proteome</keyword>
<evidence type="ECO:0000259" key="1">
    <source>
        <dbReference type="Pfam" id="PF12706"/>
    </source>
</evidence>
<dbReference type="Pfam" id="PF12706">
    <property type="entry name" value="Lactamase_B_2"/>
    <property type="match status" value="1"/>
</dbReference>
<gene>
    <name evidence="2" type="ORF">DLD99_13410</name>
</gene>
<proteinExistence type="predicted"/>
<dbReference type="EMBL" id="CP029608">
    <property type="protein sequence ID" value="AXI61425.1"/>
    <property type="molecule type" value="Genomic_DNA"/>
</dbReference>
<name>A0A345RQ59_9PSED</name>
<dbReference type="KEGG" id="pke:DLD99_13410"/>
<dbReference type="InterPro" id="IPR036866">
    <property type="entry name" value="RibonucZ/Hydroxyglut_hydro"/>
</dbReference>
<dbReference type="Proteomes" id="UP000253720">
    <property type="component" value="Chromosome"/>
</dbReference>
<dbReference type="Gene3D" id="3.60.15.10">
    <property type="entry name" value="Ribonuclease Z/Hydroxyacylglutathione hydrolase-like"/>
    <property type="match status" value="1"/>
</dbReference>
<organism evidence="2 3">
    <name type="scientific">Pseudomonas kribbensis</name>
    <dbReference type="NCBI Taxonomy" id="1628086"/>
    <lineage>
        <taxon>Bacteria</taxon>
        <taxon>Pseudomonadati</taxon>
        <taxon>Pseudomonadota</taxon>
        <taxon>Gammaproteobacteria</taxon>
        <taxon>Pseudomonadales</taxon>
        <taxon>Pseudomonadaceae</taxon>
        <taxon>Pseudomonas</taxon>
    </lineage>
</organism>
<evidence type="ECO:0000313" key="3">
    <source>
        <dbReference type="Proteomes" id="UP000253720"/>
    </source>
</evidence>
<evidence type="ECO:0000313" key="2">
    <source>
        <dbReference type="EMBL" id="AXI61425.1"/>
    </source>
</evidence>